<dbReference type="Pfam" id="PF05057">
    <property type="entry name" value="DUF676"/>
    <property type="match status" value="1"/>
</dbReference>
<evidence type="ECO:0000256" key="1">
    <source>
        <dbReference type="SAM" id="MobiDB-lite"/>
    </source>
</evidence>
<dbReference type="RefSeq" id="WP_083687705.1">
    <property type="nucleotide sequence ID" value="NZ_CP019327.1"/>
</dbReference>
<accession>A0A1N7AQV8</accession>
<proteinExistence type="predicted"/>
<name>A0A1N7AQV8_9EURY</name>
<dbReference type="Proteomes" id="UP000185687">
    <property type="component" value="Unassembled WGS sequence"/>
</dbReference>
<dbReference type="InterPro" id="IPR029058">
    <property type="entry name" value="AB_hydrolase_fold"/>
</dbReference>
<feature type="domain" description="DUF676" evidence="2">
    <location>
        <begin position="86"/>
        <end position="185"/>
    </location>
</feature>
<organism evidence="3 4">
    <name type="scientific">Natronorubrum daqingense</name>
    <dbReference type="NCBI Taxonomy" id="588898"/>
    <lineage>
        <taxon>Archaea</taxon>
        <taxon>Methanobacteriati</taxon>
        <taxon>Methanobacteriota</taxon>
        <taxon>Stenosarchaea group</taxon>
        <taxon>Halobacteria</taxon>
        <taxon>Halobacteriales</taxon>
        <taxon>Natrialbaceae</taxon>
        <taxon>Natronorubrum</taxon>
    </lineage>
</organism>
<evidence type="ECO:0000259" key="2">
    <source>
        <dbReference type="Pfam" id="PF05057"/>
    </source>
</evidence>
<dbReference type="EMBL" id="FTNP01000001">
    <property type="protein sequence ID" value="SIR41500.1"/>
    <property type="molecule type" value="Genomic_DNA"/>
</dbReference>
<protein>
    <recommendedName>
        <fullName evidence="2">DUF676 domain-containing protein</fullName>
    </recommendedName>
</protein>
<gene>
    <name evidence="3" type="ORF">SAMN05421809_1266</name>
</gene>
<evidence type="ECO:0000313" key="4">
    <source>
        <dbReference type="Proteomes" id="UP000185687"/>
    </source>
</evidence>
<sequence length="300" mass="31496">MRDTDGKQTTAGRNSHETDANSSGVSRRRVLRTTAVTAVAGAGVAGVTGTASAGVFSGCDDWLEAPAEYPEIDLTSSNPTASNLEDEDDLVIYVHGWLGLETSTDQAYTLEEAFAENDYDVPVVAASWEADTLNYWSAESESETAGRRLASWLESDRIDLEDGTVRLVGHSLGGRVCLETLAALGEEASVDDVALVGAAVDDDSVCTDGEYAYGIATSADAVSNYHSENDDSVCYGYDIQSLSSGLGCGGADCEGGLVTGDSGSTPENYTDVDVTDAVDDHCDYTKPDVGCVPELVDDFE</sequence>
<feature type="region of interest" description="Disordered" evidence="1">
    <location>
        <begin position="1"/>
        <end position="28"/>
    </location>
</feature>
<dbReference type="PROSITE" id="PS51318">
    <property type="entry name" value="TAT"/>
    <property type="match status" value="1"/>
</dbReference>
<reference evidence="3 4" key="1">
    <citation type="submission" date="2017-01" db="EMBL/GenBank/DDBJ databases">
        <authorList>
            <person name="Mah S.A."/>
            <person name="Swanson W.J."/>
            <person name="Moy G.W."/>
            <person name="Vacquier V.D."/>
        </authorList>
    </citation>
    <scope>NUCLEOTIDE SEQUENCE [LARGE SCALE GENOMIC DNA]</scope>
    <source>
        <strain evidence="3 4">CGMCC 1.8909</strain>
    </source>
</reference>
<dbReference type="InterPro" id="IPR007751">
    <property type="entry name" value="DUF676_lipase-like"/>
</dbReference>
<dbReference type="OrthoDB" id="11236at2157"/>
<evidence type="ECO:0000313" key="3">
    <source>
        <dbReference type="EMBL" id="SIR41500.1"/>
    </source>
</evidence>
<dbReference type="SUPFAM" id="SSF53474">
    <property type="entry name" value="alpha/beta-Hydrolases"/>
    <property type="match status" value="1"/>
</dbReference>
<dbReference type="AlphaFoldDB" id="A0A1N7AQV8"/>
<keyword evidence="4" id="KW-1185">Reference proteome</keyword>
<dbReference type="Gene3D" id="3.40.50.1820">
    <property type="entry name" value="alpha/beta hydrolase"/>
    <property type="match status" value="1"/>
</dbReference>
<dbReference type="InterPro" id="IPR006311">
    <property type="entry name" value="TAT_signal"/>
</dbReference>
<dbReference type="GeneID" id="30957376"/>